<name>A0A0L0VII2_9BASI</name>
<feature type="region of interest" description="Disordered" evidence="1">
    <location>
        <begin position="50"/>
        <end position="77"/>
    </location>
</feature>
<keyword evidence="3" id="KW-1185">Reference proteome</keyword>
<dbReference type="EMBL" id="AJIL01000049">
    <property type="protein sequence ID" value="KNE99095.1"/>
    <property type="molecule type" value="Genomic_DNA"/>
</dbReference>
<evidence type="ECO:0000313" key="2">
    <source>
        <dbReference type="EMBL" id="KNE99095.1"/>
    </source>
</evidence>
<evidence type="ECO:0000313" key="3">
    <source>
        <dbReference type="Proteomes" id="UP000054564"/>
    </source>
</evidence>
<comment type="caution">
    <text evidence="2">The sequence shown here is derived from an EMBL/GenBank/DDBJ whole genome shotgun (WGS) entry which is preliminary data.</text>
</comment>
<gene>
    <name evidence="2" type="ORF">PSTG_07575</name>
</gene>
<evidence type="ECO:0000256" key="1">
    <source>
        <dbReference type="SAM" id="MobiDB-lite"/>
    </source>
</evidence>
<proteinExistence type="predicted"/>
<sequence>MDDDSGDNGDHPQETLPVTAKPITLKLKVKALKVPDAKAQVPNVLKATRRTSKLNSVNGPHTVLPSDSNSAAQGASQTRMGAQPINLIFWLAVSRFNLGHYAPINYSSVVGSTELSNIWFLATDKFQLGVRPTKVNESQEVTNQ</sequence>
<reference evidence="3" key="1">
    <citation type="submission" date="2014-03" db="EMBL/GenBank/DDBJ databases">
        <title>The Genome Sequence of Puccinia striiformis f. sp. tritici PST-78.</title>
        <authorList>
            <consortium name="The Broad Institute Genome Sequencing Platform"/>
            <person name="Cuomo C."/>
            <person name="Hulbert S."/>
            <person name="Chen X."/>
            <person name="Walker B."/>
            <person name="Young S.K."/>
            <person name="Zeng Q."/>
            <person name="Gargeya S."/>
            <person name="Fitzgerald M."/>
            <person name="Haas B."/>
            <person name="Abouelleil A."/>
            <person name="Alvarado L."/>
            <person name="Arachchi H.M."/>
            <person name="Berlin A.M."/>
            <person name="Chapman S.B."/>
            <person name="Goldberg J."/>
            <person name="Griggs A."/>
            <person name="Gujja S."/>
            <person name="Hansen M."/>
            <person name="Howarth C."/>
            <person name="Imamovic A."/>
            <person name="Larimer J."/>
            <person name="McCowan C."/>
            <person name="Montmayeur A."/>
            <person name="Murphy C."/>
            <person name="Neiman D."/>
            <person name="Pearson M."/>
            <person name="Priest M."/>
            <person name="Roberts A."/>
            <person name="Saif S."/>
            <person name="Shea T."/>
            <person name="Sisk P."/>
            <person name="Sykes S."/>
            <person name="Wortman J."/>
            <person name="Nusbaum C."/>
            <person name="Birren B."/>
        </authorList>
    </citation>
    <scope>NUCLEOTIDE SEQUENCE [LARGE SCALE GENOMIC DNA]</scope>
    <source>
        <strain evidence="3">race PST-78</strain>
    </source>
</reference>
<accession>A0A0L0VII2</accession>
<dbReference type="AlphaFoldDB" id="A0A0L0VII2"/>
<feature type="compositionally biased region" description="Polar residues" evidence="1">
    <location>
        <begin position="53"/>
        <end position="77"/>
    </location>
</feature>
<dbReference type="Proteomes" id="UP000054564">
    <property type="component" value="Unassembled WGS sequence"/>
</dbReference>
<organism evidence="2 3">
    <name type="scientific">Puccinia striiformis f. sp. tritici PST-78</name>
    <dbReference type="NCBI Taxonomy" id="1165861"/>
    <lineage>
        <taxon>Eukaryota</taxon>
        <taxon>Fungi</taxon>
        <taxon>Dikarya</taxon>
        <taxon>Basidiomycota</taxon>
        <taxon>Pucciniomycotina</taxon>
        <taxon>Pucciniomycetes</taxon>
        <taxon>Pucciniales</taxon>
        <taxon>Pucciniaceae</taxon>
        <taxon>Puccinia</taxon>
    </lineage>
</organism>
<protein>
    <submittedName>
        <fullName evidence="2">Uncharacterized protein</fullName>
    </submittedName>
</protein>